<dbReference type="InterPro" id="IPR001677">
    <property type="entry name" value="TbpB_B_D"/>
</dbReference>
<evidence type="ECO:0000313" key="2">
    <source>
        <dbReference type="EMBL" id="TZG26107.1"/>
    </source>
</evidence>
<dbReference type="Pfam" id="PF01298">
    <property type="entry name" value="TbpB_B_D"/>
    <property type="match status" value="1"/>
</dbReference>
<comment type="caution">
    <text evidence="2">The sequence shown here is derived from an EMBL/GenBank/DDBJ whole genome shotgun (WGS) entry which is preliminary data.</text>
</comment>
<dbReference type="InterPro" id="IPR011250">
    <property type="entry name" value="OMP/PagP_B-barrel"/>
</dbReference>
<dbReference type="Proteomes" id="UP000322077">
    <property type="component" value="Unassembled WGS sequence"/>
</dbReference>
<gene>
    <name evidence="2" type="ORF">FYJ91_14190</name>
</gene>
<feature type="domain" description="Transferrin-binding protein B C-lobe/N-lobe beta-barrel" evidence="1">
    <location>
        <begin position="195"/>
        <end position="277"/>
    </location>
</feature>
<dbReference type="AlphaFoldDB" id="A0A5D9C4C1"/>
<dbReference type="Gene3D" id="2.40.160.90">
    <property type="match status" value="1"/>
</dbReference>
<organism evidence="2 3">
    <name type="scientific">Sphingomonas montanisoli</name>
    <dbReference type="NCBI Taxonomy" id="2606412"/>
    <lineage>
        <taxon>Bacteria</taxon>
        <taxon>Pseudomonadati</taxon>
        <taxon>Pseudomonadota</taxon>
        <taxon>Alphaproteobacteria</taxon>
        <taxon>Sphingomonadales</taxon>
        <taxon>Sphingomonadaceae</taxon>
        <taxon>Sphingomonas</taxon>
    </lineage>
</organism>
<sequence length="291" mass="29220">MNAGTIASLTLLAGCGGGGGGGLVSTPPPPATNYTTLANATSSTTLSTKASVYEFERLNNASAPTIRSGATSIEVVYDSTTKTYTLRGTPMIGSTSRIEQSFGPSDAAAGLPSGNYDKTAVANGNTQVSRLQVGAPANLTYAGYGHWTVGSTVGVDQRFDDVYFTYGVATQTADMPKTGSATYTLGVGGQGAAPLDGRGTLSANFGAGTVNVSLETQFVYRANQTFSPFATLTGSGAISANGFSTQLSGNGYTGSIDGLFYGPAAAEVGGALTIAKDGGVVAAGYLLGRKD</sequence>
<accession>A0A5D9C4C1</accession>
<reference evidence="2 3" key="1">
    <citation type="submission" date="2019-08" db="EMBL/GenBank/DDBJ databases">
        <authorList>
            <person name="Wang G."/>
            <person name="Xu Z."/>
        </authorList>
    </citation>
    <scope>NUCLEOTIDE SEQUENCE [LARGE SCALE GENOMIC DNA]</scope>
    <source>
        <strain evidence="2 3">ZX</strain>
    </source>
</reference>
<dbReference type="SUPFAM" id="SSF56925">
    <property type="entry name" value="OMPA-like"/>
    <property type="match status" value="1"/>
</dbReference>
<evidence type="ECO:0000259" key="1">
    <source>
        <dbReference type="Pfam" id="PF01298"/>
    </source>
</evidence>
<proteinExistence type="predicted"/>
<dbReference type="RefSeq" id="WP_149522913.1">
    <property type="nucleotide sequence ID" value="NZ_VTOU01000003.1"/>
</dbReference>
<evidence type="ECO:0000313" key="3">
    <source>
        <dbReference type="Proteomes" id="UP000322077"/>
    </source>
</evidence>
<name>A0A5D9C4C1_9SPHN</name>
<keyword evidence="3" id="KW-1185">Reference proteome</keyword>
<dbReference type="EMBL" id="VTOU01000003">
    <property type="protein sequence ID" value="TZG26107.1"/>
    <property type="molecule type" value="Genomic_DNA"/>
</dbReference>
<protein>
    <submittedName>
        <fullName evidence="2">Transferrin-binding protein-like solute binding protein</fullName>
    </submittedName>
</protein>